<dbReference type="GO" id="GO:0004930">
    <property type="term" value="F:G protein-coupled receptor activity"/>
    <property type="evidence" value="ECO:0007669"/>
    <property type="project" value="UniProtKB-KW"/>
</dbReference>
<name>A0AAD8BJ06_BIOPF</name>
<protein>
    <submittedName>
        <fullName evidence="10">D(1B) dopamine receptor</fullName>
    </submittedName>
</protein>
<keyword evidence="5 8" id="KW-0472">Membrane</keyword>
<dbReference type="InterPro" id="IPR017452">
    <property type="entry name" value="GPCR_Rhodpsn_7TM"/>
</dbReference>
<gene>
    <name evidence="10" type="ORF">Bpfe_015781</name>
</gene>
<evidence type="ECO:0000313" key="11">
    <source>
        <dbReference type="Proteomes" id="UP001233172"/>
    </source>
</evidence>
<dbReference type="PROSITE" id="PS50262">
    <property type="entry name" value="G_PROTEIN_RECEP_F1_2"/>
    <property type="match status" value="1"/>
</dbReference>
<accession>A0AAD8BJ06</accession>
<organism evidence="10 11">
    <name type="scientific">Biomphalaria pfeifferi</name>
    <name type="common">Bloodfluke planorb</name>
    <name type="synonym">Freshwater snail</name>
    <dbReference type="NCBI Taxonomy" id="112525"/>
    <lineage>
        <taxon>Eukaryota</taxon>
        <taxon>Metazoa</taxon>
        <taxon>Spiralia</taxon>
        <taxon>Lophotrochozoa</taxon>
        <taxon>Mollusca</taxon>
        <taxon>Gastropoda</taxon>
        <taxon>Heterobranchia</taxon>
        <taxon>Euthyneura</taxon>
        <taxon>Panpulmonata</taxon>
        <taxon>Hygrophila</taxon>
        <taxon>Lymnaeoidea</taxon>
        <taxon>Planorbidae</taxon>
        <taxon>Biomphalaria</taxon>
    </lineage>
</organism>
<feature type="transmembrane region" description="Helical" evidence="8">
    <location>
        <begin position="80"/>
        <end position="102"/>
    </location>
</feature>
<dbReference type="InterPro" id="IPR050125">
    <property type="entry name" value="GPCR_opsins"/>
</dbReference>
<keyword evidence="2 8" id="KW-0812">Transmembrane</keyword>
<dbReference type="InterPro" id="IPR000276">
    <property type="entry name" value="GPCR_Rhodpsn"/>
</dbReference>
<feature type="transmembrane region" description="Helical" evidence="8">
    <location>
        <begin position="153"/>
        <end position="173"/>
    </location>
</feature>
<keyword evidence="11" id="KW-1185">Reference proteome</keyword>
<dbReference type="CDD" id="cd00637">
    <property type="entry name" value="7tm_classA_rhodopsin-like"/>
    <property type="match status" value="1"/>
</dbReference>
<feature type="transmembrane region" description="Helical" evidence="8">
    <location>
        <begin position="12"/>
        <end position="35"/>
    </location>
</feature>
<dbReference type="EMBL" id="JASAOG010000075">
    <property type="protein sequence ID" value="KAK0054684.1"/>
    <property type="molecule type" value="Genomic_DNA"/>
</dbReference>
<dbReference type="PANTHER" id="PTHR24240">
    <property type="entry name" value="OPSIN"/>
    <property type="match status" value="1"/>
</dbReference>
<evidence type="ECO:0000313" key="10">
    <source>
        <dbReference type="EMBL" id="KAK0054684.1"/>
    </source>
</evidence>
<sequence length="326" mass="37556">MGYSRLGLKYPYHNIIALSFIFTFFVNVVTTSLVLKSKDLRKLHHAFIIGQVGNDILFSFILLIVHFSESTLTLDVLLNFIGILELSVNYTSIVLISINRYVFFTNPFLHMRLLTKRNVVIVFGVMWIVSLSVSCPVCECNSFEFSFSRYSRIIHLYCFPVTHCLCLLVIIVIHTHICIIANRHVNTIARQNVMLTDKESHRRTQTDIRRTEIKSVIFFLVVCCSYLVLITPLLCCKLYLLNANSASVDIQLFKFISLLCYAASHLTNIINVIKIPSFTRIAKEELLKAFRLMLDCMICIFIKKNDDYNTVLPRDPGIAMREIVQH</sequence>
<dbReference type="Pfam" id="PF00001">
    <property type="entry name" value="7tm_1"/>
    <property type="match status" value="1"/>
</dbReference>
<evidence type="ECO:0000256" key="1">
    <source>
        <dbReference type="ARBA" id="ARBA00004141"/>
    </source>
</evidence>
<evidence type="ECO:0000256" key="8">
    <source>
        <dbReference type="SAM" id="Phobius"/>
    </source>
</evidence>
<feature type="transmembrane region" description="Helical" evidence="8">
    <location>
        <begin position="252"/>
        <end position="273"/>
    </location>
</feature>
<keyword evidence="6 10" id="KW-0675">Receptor</keyword>
<dbReference type="Proteomes" id="UP001233172">
    <property type="component" value="Unassembled WGS sequence"/>
</dbReference>
<keyword evidence="4" id="KW-0297">G-protein coupled receptor</keyword>
<evidence type="ECO:0000259" key="9">
    <source>
        <dbReference type="PROSITE" id="PS50262"/>
    </source>
</evidence>
<dbReference type="Gene3D" id="1.20.1070.10">
    <property type="entry name" value="Rhodopsin 7-helix transmembrane proteins"/>
    <property type="match status" value="1"/>
</dbReference>
<reference evidence="10" key="2">
    <citation type="submission" date="2023-04" db="EMBL/GenBank/DDBJ databases">
        <authorList>
            <person name="Bu L."/>
            <person name="Lu L."/>
            <person name="Laidemitt M.R."/>
            <person name="Zhang S.M."/>
            <person name="Mutuku M."/>
            <person name="Mkoji G."/>
            <person name="Steinauer M."/>
            <person name="Loker E.S."/>
        </authorList>
    </citation>
    <scope>NUCLEOTIDE SEQUENCE</scope>
    <source>
        <strain evidence="10">KasaAsao</strain>
        <tissue evidence="10">Whole Snail</tissue>
    </source>
</reference>
<evidence type="ECO:0000256" key="4">
    <source>
        <dbReference type="ARBA" id="ARBA00023040"/>
    </source>
</evidence>
<feature type="transmembrane region" description="Helical" evidence="8">
    <location>
        <begin position="114"/>
        <end position="133"/>
    </location>
</feature>
<feature type="transmembrane region" description="Helical" evidence="8">
    <location>
        <begin position="47"/>
        <end position="68"/>
    </location>
</feature>
<keyword evidence="3 8" id="KW-1133">Transmembrane helix</keyword>
<dbReference type="GO" id="GO:0016020">
    <property type="term" value="C:membrane"/>
    <property type="evidence" value="ECO:0007669"/>
    <property type="project" value="UniProtKB-SubCell"/>
</dbReference>
<comment type="subcellular location">
    <subcellularLocation>
        <location evidence="1">Membrane</location>
        <topology evidence="1">Multi-pass membrane protein</topology>
    </subcellularLocation>
</comment>
<proteinExistence type="predicted"/>
<evidence type="ECO:0000256" key="7">
    <source>
        <dbReference type="ARBA" id="ARBA00023224"/>
    </source>
</evidence>
<evidence type="ECO:0000256" key="3">
    <source>
        <dbReference type="ARBA" id="ARBA00022989"/>
    </source>
</evidence>
<dbReference type="SUPFAM" id="SSF81321">
    <property type="entry name" value="Family A G protein-coupled receptor-like"/>
    <property type="match status" value="1"/>
</dbReference>
<keyword evidence="7" id="KW-0807">Transducer</keyword>
<comment type="caution">
    <text evidence="10">The sequence shown here is derived from an EMBL/GenBank/DDBJ whole genome shotgun (WGS) entry which is preliminary data.</text>
</comment>
<evidence type="ECO:0000256" key="6">
    <source>
        <dbReference type="ARBA" id="ARBA00023170"/>
    </source>
</evidence>
<feature type="domain" description="G-protein coupled receptors family 1 profile" evidence="9">
    <location>
        <begin position="26"/>
        <end position="271"/>
    </location>
</feature>
<dbReference type="AlphaFoldDB" id="A0AAD8BJ06"/>
<reference evidence="10" key="1">
    <citation type="journal article" date="2023" name="PLoS Negl. Trop. Dis.">
        <title>A genome sequence for Biomphalaria pfeifferi, the major vector snail for the human-infecting parasite Schistosoma mansoni.</title>
        <authorList>
            <person name="Bu L."/>
            <person name="Lu L."/>
            <person name="Laidemitt M.R."/>
            <person name="Zhang S.M."/>
            <person name="Mutuku M."/>
            <person name="Mkoji G."/>
            <person name="Steinauer M."/>
            <person name="Loker E.S."/>
        </authorList>
    </citation>
    <scope>NUCLEOTIDE SEQUENCE</scope>
    <source>
        <strain evidence="10">KasaAsao</strain>
    </source>
</reference>
<evidence type="ECO:0000256" key="2">
    <source>
        <dbReference type="ARBA" id="ARBA00022692"/>
    </source>
</evidence>
<feature type="transmembrane region" description="Helical" evidence="8">
    <location>
        <begin position="216"/>
        <end position="240"/>
    </location>
</feature>
<evidence type="ECO:0000256" key="5">
    <source>
        <dbReference type="ARBA" id="ARBA00023136"/>
    </source>
</evidence>